<evidence type="ECO:0000313" key="1">
    <source>
        <dbReference type="EMBL" id="KXS32807.1"/>
    </source>
</evidence>
<sequence length="142" mass="15909">MDETAYRQALSATVADACPFEKTILANCASCSRAGKRNIAEREIVYCNNAEALVRCIELRDLLRRNFSFTLGKLHIDKPLPHAQEMRMQCGGLRALQFSLDASEQVDDVAGLLELSLQKFGSLAELPYSQMVRLAKTLYKPR</sequence>
<dbReference type="EMBL" id="LSLI01000018">
    <property type="protein sequence ID" value="KXS32807.1"/>
    <property type="molecule type" value="Genomic_DNA"/>
</dbReference>
<reference evidence="1 2" key="2">
    <citation type="submission" date="2016-03" db="EMBL/GenBank/DDBJ databases">
        <title>New uncultured bacterium of the family Gallionellaceae from acid mine drainage: description and reconstruction of genome based on metagenomic analysis of microbial community.</title>
        <authorList>
            <person name="Kadnikov V."/>
            <person name="Ivasenko D."/>
            <person name="Beletsky A."/>
            <person name="Mardanov A."/>
            <person name="Danilova E."/>
            <person name="Pimenov N."/>
            <person name="Karnachuk O."/>
            <person name="Ravin N."/>
        </authorList>
    </citation>
    <scope>NUCLEOTIDE SEQUENCE [LARGE SCALE GENOMIC DNA]</scope>
    <source>
        <strain evidence="1">ShG14-8</strain>
    </source>
</reference>
<protein>
    <submittedName>
        <fullName evidence="1">Uncharacterized protein</fullName>
    </submittedName>
</protein>
<gene>
    <name evidence="1" type="ORF">AWT59_1049</name>
</gene>
<comment type="caution">
    <text evidence="1">The sequence shown here is derived from an EMBL/GenBank/DDBJ whole genome shotgun (WGS) entry which is preliminary data.</text>
</comment>
<organism evidence="1 2">
    <name type="scientific">Candidatus Gallionella acididurans</name>
    <dbReference type="NCBI Taxonomy" id="1796491"/>
    <lineage>
        <taxon>Bacteria</taxon>
        <taxon>Pseudomonadati</taxon>
        <taxon>Pseudomonadota</taxon>
        <taxon>Betaproteobacteria</taxon>
        <taxon>Nitrosomonadales</taxon>
        <taxon>Gallionellaceae</taxon>
        <taxon>Gallionella</taxon>
    </lineage>
</organism>
<evidence type="ECO:0000313" key="2">
    <source>
        <dbReference type="Proteomes" id="UP000070578"/>
    </source>
</evidence>
<reference evidence="1 2" key="1">
    <citation type="submission" date="2016-02" db="EMBL/GenBank/DDBJ databases">
        <authorList>
            <person name="Wen L."/>
            <person name="He K."/>
            <person name="Yang H."/>
        </authorList>
    </citation>
    <scope>NUCLEOTIDE SEQUENCE [LARGE SCALE GENOMIC DNA]</scope>
    <source>
        <strain evidence="1">ShG14-8</strain>
    </source>
</reference>
<accession>A0A139BUZ1</accession>
<name>A0A139BUZ1_9PROT</name>
<dbReference type="AlphaFoldDB" id="A0A139BUZ1"/>
<proteinExistence type="predicted"/>
<dbReference type="Proteomes" id="UP000070578">
    <property type="component" value="Unassembled WGS sequence"/>
</dbReference>